<evidence type="ECO:0000313" key="2">
    <source>
        <dbReference type="EMBL" id="SFF25377.1"/>
    </source>
</evidence>
<evidence type="ECO:0000313" key="3">
    <source>
        <dbReference type="Proteomes" id="UP000199771"/>
    </source>
</evidence>
<dbReference type="STRING" id="1076937.SAMN04488120_101195"/>
<evidence type="ECO:0000259" key="1">
    <source>
        <dbReference type="Pfam" id="PF13336"/>
    </source>
</evidence>
<keyword evidence="2" id="KW-0378">Hydrolase</keyword>
<dbReference type="InterPro" id="IPR037171">
    <property type="entry name" value="NagB/RpiA_transferase-like"/>
</dbReference>
<reference evidence="2 3" key="1">
    <citation type="submission" date="2016-10" db="EMBL/GenBank/DDBJ databases">
        <authorList>
            <person name="de Groot N.N."/>
        </authorList>
    </citation>
    <scope>NUCLEOTIDE SEQUENCE [LARGE SCALE GENOMIC DNA]</scope>
    <source>
        <strain evidence="2 3">DSM 23609</strain>
    </source>
</reference>
<gene>
    <name evidence="2" type="ORF">SAMN04488120_101195</name>
</gene>
<dbReference type="PANTHER" id="PTHR21432:SF20">
    <property type="entry name" value="ACETYL-COA HYDROLASE"/>
    <property type="match status" value="1"/>
</dbReference>
<protein>
    <submittedName>
        <fullName evidence="2">Acetyl-CoA hydrolase/transferase C-terminal domain-containing protein</fullName>
    </submittedName>
</protein>
<dbReference type="SUPFAM" id="SSF100950">
    <property type="entry name" value="NagB/RpiA/CoA transferase-like"/>
    <property type="match status" value="1"/>
</dbReference>
<dbReference type="Gene3D" id="3.40.1080.10">
    <property type="entry name" value="Glutaconate Coenzyme A-transferase"/>
    <property type="match status" value="1"/>
</dbReference>
<dbReference type="OrthoDB" id="9801795at2"/>
<name>A0A1I2H8R1_9GAMM</name>
<sequence length="714" mass="78770">MKPPPQVLSDVEAAVDATLARLGKTIVLGLPLGLGKPVELTNAFYRRARLDPSIRLKILTALSLEKPRGGNRIEQAFLQPFVDRVFAGVPDLDYVRDLRENRLPPNVEICEFYFRPGSMLGNAHAQQHYISSNYTHAARDVFNQGCNVVAQTVARRTVDNQARYSLSCNPDTGPELMQMLRESGRPHLKIAVVNQNLPYFGLDAEVEADAFDIVVDDARYTTALFPTPKMAVSVPDYFIGLNASSLVRDGGTLQIGIGALADALVHALLLRHREPAVYRRVLADTGILSHNAALIEAIGGTDPFVQGLYGATEMFVDGFLHLLRAGILKRRVYDFWALQQLINEGQCDPDRLMPDVLDGFARLGVRVIRGKDFDVLQHHGFFADDVRYDNGHIVAADGTRVVANVADPASRAVLARCLGEHLRNGILLHGGFFLGPTAFYRDLCALDDATRNAICLTSVAKTNQLDYNPRLYRQQRRHARFINTGMMATLSGAVCSDGLQNLQVVSGVGGQYNFVAMAHQLPAGRSILLIRATRESETGGAPTSNIVFNYGHTTIPRHLRDIVVTEYGIADLRSKTDSEVAKALIHIADARFQQDLLKQAQRAGKIEADYVIPPPFRDNRPERLEALLAAHRAHFPPFPLGCDFTDEELRLGAALKAIKRRAAAMPRWRLLLKALRPMQPPAAASAVLRRLGLDAPQDLHERIARALLIETLSS</sequence>
<feature type="domain" description="Acetyl-CoA hydrolase/transferase C-terminal" evidence="1">
    <location>
        <begin position="438"/>
        <end position="600"/>
    </location>
</feature>
<dbReference type="Proteomes" id="UP000199771">
    <property type="component" value="Unassembled WGS sequence"/>
</dbReference>
<dbReference type="PANTHER" id="PTHR21432">
    <property type="entry name" value="ACETYL-COA HYDROLASE-RELATED"/>
    <property type="match status" value="1"/>
</dbReference>
<dbReference type="InterPro" id="IPR038460">
    <property type="entry name" value="AcetylCoA_hyd_C_sf"/>
</dbReference>
<organism evidence="2 3">
    <name type="scientific">Fontimonas thermophila</name>
    <dbReference type="NCBI Taxonomy" id="1076937"/>
    <lineage>
        <taxon>Bacteria</taxon>
        <taxon>Pseudomonadati</taxon>
        <taxon>Pseudomonadota</taxon>
        <taxon>Gammaproteobacteria</taxon>
        <taxon>Nevskiales</taxon>
        <taxon>Nevskiaceae</taxon>
        <taxon>Fontimonas</taxon>
    </lineage>
</organism>
<accession>A0A1I2H8R1</accession>
<dbReference type="Pfam" id="PF13336">
    <property type="entry name" value="AcetylCoA_hyd_C"/>
    <property type="match status" value="1"/>
</dbReference>
<dbReference type="Gene3D" id="3.40.1080.20">
    <property type="entry name" value="Acetyl-CoA hydrolase/transferase C-terminal domain"/>
    <property type="match status" value="1"/>
</dbReference>
<dbReference type="AlphaFoldDB" id="A0A1I2H8R1"/>
<dbReference type="RefSeq" id="WP_091530246.1">
    <property type="nucleotide sequence ID" value="NZ_FOOC01000001.1"/>
</dbReference>
<keyword evidence="3" id="KW-1185">Reference proteome</keyword>
<proteinExistence type="predicted"/>
<dbReference type="Gene3D" id="3.30.750.70">
    <property type="entry name" value="4-hydroxybutyrate coenzyme like domains"/>
    <property type="match status" value="1"/>
</dbReference>
<dbReference type="GO" id="GO:0008775">
    <property type="term" value="F:acetate CoA-transferase activity"/>
    <property type="evidence" value="ECO:0007669"/>
    <property type="project" value="InterPro"/>
</dbReference>
<dbReference type="EMBL" id="FOOC01000001">
    <property type="protein sequence ID" value="SFF25377.1"/>
    <property type="molecule type" value="Genomic_DNA"/>
</dbReference>
<dbReference type="InterPro" id="IPR046433">
    <property type="entry name" value="ActCoA_hydro"/>
</dbReference>
<dbReference type="GO" id="GO:0006083">
    <property type="term" value="P:acetate metabolic process"/>
    <property type="evidence" value="ECO:0007669"/>
    <property type="project" value="InterPro"/>
</dbReference>
<dbReference type="GO" id="GO:0016787">
    <property type="term" value="F:hydrolase activity"/>
    <property type="evidence" value="ECO:0007669"/>
    <property type="project" value="UniProtKB-KW"/>
</dbReference>
<dbReference type="InterPro" id="IPR026888">
    <property type="entry name" value="AcetylCoA_hyd_C"/>
</dbReference>
<keyword evidence="2" id="KW-0808">Transferase</keyword>